<evidence type="ECO:0000256" key="1">
    <source>
        <dbReference type="ARBA" id="ARBA00001933"/>
    </source>
</evidence>
<dbReference type="Gene3D" id="3.40.50.1100">
    <property type="match status" value="2"/>
</dbReference>
<feature type="binding site" evidence="10">
    <location>
        <position position="74"/>
    </location>
    <ligand>
        <name>pyridoxal 5'-phosphate</name>
        <dbReference type="ChEBI" id="CHEBI:597326"/>
    </ligand>
</feature>
<dbReference type="Pfam" id="PF00291">
    <property type="entry name" value="PALP"/>
    <property type="match status" value="1"/>
</dbReference>
<dbReference type="InterPro" id="IPR001926">
    <property type="entry name" value="TrpB-like_PALP"/>
</dbReference>
<comment type="catalytic activity">
    <reaction evidence="9 12">
        <text>O-acetyl-L-serine + hydrogen sulfide = L-cysteine + acetate</text>
        <dbReference type="Rhea" id="RHEA:14829"/>
        <dbReference type="ChEBI" id="CHEBI:29919"/>
        <dbReference type="ChEBI" id="CHEBI:30089"/>
        <dbReference type="ChEBI" id="CHEBI:35235"/>
        <dbReference type="ChEBI" id="CHEBI:58340"/>
        <dbReference type="EC" id="2.5.1.47"/>
    </reaction>
</comment>
<reference evidence="15" key="1">
    <citation type="submission" date="2011-05" db="EMBL/GenBank/DDBJ databases">
        <title>Complete sequence of Desulfotomaculum ruminis DSM 2154.</title>
        <authorList>
            <person name="Lucas S."/>
            <person name="Copeland A."/>
            <person name="Lapidus A."/>
            <person name="Cheng J.-F."/>
            <person name="Goodwin L."/>
            <person name="Pitluck S."/>
            <person name="Lu M."/>
            <person name="Detter J.C."/>
            <person name="Han C."/>
            <person name="Tapia R."/>
            <person name="Land M."/>
            <person name="Hauser L."/>
            <person name="Kyrpides N."/>
            <person name="Ivanova N."/>
            <person name="Mikhailova N."/>
            <person name="Pagani I."/>
            <person name="Stams A.J.M."/>
            <person name="Plugge C.M."/>
            <person name="Muyzer G."/>
            <person name="Kuever J."/>
            <person name="Parshina S.N."/>
            <person name="Ivanova A.E."/>
            <person name="Nazina T.N."/>
            <person name="Brambilla E."/>
            <person name="Spring S."/>
            <person name="Klenk H.-P."/>
            <person name="Woyke T."/>
        </authorList>
    </citation>
    <scope>NUCLEOTIDE SEQUENCE [LARGE SCALE GENOMIC DNA]</scope>
    <source>
        <strain evidence="15">ATCC 23193 / DSM 2154 / NCIB 8452 / DL</strain>
    </source>
</reference>
<evidence type="ECO:0000256" key="3">
    <source>
        <dbReference type="ARBA" id="ARBA00007103"/>
    </source>
</evidence>
<evidence type="ECO:0000256" key="7">
    <source>
        <dbReference type="ARBA" id="ARBA00022898"/>
    </source>
</evidence>
<dbReference type="UniPathway" id="UPA00136">
    <property type="reaction ID" value="UER00200"/>
</dbReference>
<evidence type="ECO:0000256" key="9">
    <source>
        <dbReference type="ARBA" id="ARBA00047931"/>
    </source>
</evidence>
<dbReference type="Proteomes" id="UP000009234">
    <property type="component" value="Chromosome"/>
</dbReference>
<dbReference type="STRING" id="696281.Desru_0759"/>
<evidence type="ECO:0000256" key="4">
    <source>
        <dbReference type="ARBA" id="ARBA00012681"/>
    </source>
</evidence>
<evidence type="ECO:0000256" key="11">
    <source>
        <dbReference type="PIRSR" id="PIRSR605856-51"/>
    </source>
</evidence>
<dbReference type="InterPro" id="IPR005856">
    <property type="entry name" value="Cys_synth"/>
</dbReference>
<evidence type="ECO:0000256" key="5">
    <source>
        <dbReference type="ARBA" id="ARBA00022605"/>
    </source>
</evidence>
<dbReference type="InterPro" id="IPR005859">
    <property type="entry name" value="CysK"/>
</dbReference>
<evidence type="ECO:0000256" key="8">
    <source>
        <dbReference type="ARBA" id="ARBA00023192"/>
    </source>
</evidence>
<protein>
    <recommendedName>
        <fullName evidence="4 12">Cysteine synthase</fullName>
        <ecNumber evidence="4 12">2.5.1.47</ecNumber>
    </recommendedName>
</protein>
<keyword evidence="5 12" id="KW-0028">Amino-acid biosynthesis</keyword>
<name>F6DUH5_DESRL</name>
<dbReference type="CDD" id="cd01561">
    <property type="entry name" value="CBS_like"/>
    <property type="match status" value="1"/>
</dbReference>
<dbReference type="OrthoDB" id="9808024at2"/>
<dbReference type="NCBIfam" id="TIGR01139">
    <property type="entry name" value="cysK"/>
    <property type="match status" value="1"/>
</dbReference>
<sequence length="311" mass="32778">MTIYNNILETIGGTPLVRVNRLAAGTAAEVLAKVEFFNPGGSVKDRIGYAMIMDALERGVIDKDSVLVEPTSGNTGVGLALTCAALGLRLILTMPETMSQERRSLLQAYGAELILTPGREGMNGAIARAEELVKSTPGALMLQQFANPANPRAHVRNTAVEIWEHTGGKVDIFVAGVGTGGTITGVSTYIKERKPSFQAIAVEPAESPVLSGGQPGSHPIQGIGAGFVPKVLNLAMIDEIFQVNGEKAMETARRVAREEGMLVGISGGAAMYAALEVARRPENAGKTVVVLLPDTGERYLSTPLFKAEPAQ</sequence>
<gene>
    <name evidence="14" type="ordered locus">Desru_0759</name>
</gene>
<dbReference type="HOGENOM" id="CLU_021018_1_0_9"/>
<evidence type="ECO:0000256" key="6">
    <source>
        <dbReference type="ARBA" id="ARBA00022679"/>
    </source>
</evidence>
<feature type="binding site" evidence="10">
    <location>
        <begin position="178"/>
        <end position="182"/>
    </location>
    <ligand>
        <name>pyridoxal 5'-phosphate</name>
        <dbReference type="ChEBI" id="CHEBI:597326"/>
    </ligand>
</feature>
<organism evidence="14 15">
    <name type="scientific">Desulforamulus ruminis (strain ATCC 23193 / DSM 2154 / NCIMB 8452 / DL)</name>
    <name type="common">Desulfotomaculum ruminis</name>
    <dbReference type="NCBI Taxonomy" id="696281"/>
    <lineage>
        <taxon>Bacteria</taxon>
        <taxon>Bacillati</taxon>
        <taxon>Bacillota</taxon>
        <taxon>Clostridia</taxon>
        <taxon>Eubacteriales</taxon>
        <taxon>Peptococcaceae</taxon>
        <taxon>Desulforamulus</taxon>
    </lineage>
</organism>
<dbReference type="RefSeq" id="WP_013840816.1">
    <property type="nucleotide sequence ID" value="NC_015589.1"/>
</dbReference>
<dbReference type="GO" id="GO:0005737">
    <property type="term" value="C:cytoplasm"/>
    <property type="evidence" value="ECO:0007669"/>
    <property type="project" value="UniProtKB-ARBA"/>
</dbReference>
<dbReference type="InterPro" id="IPR036052">
    <property type="entry name" value="TrpB-like_PALP_sf"/>
</dbReference>
<evidence type="ECO:0000313" key="15">
    <source>
        <dbReference type="Proteomes" id="UP000009234"/>
    </source>
</evidence>
<feature type="domain" description="Tryptophan synthase beta chain-like PALP" evidence="13">
    <location>
        <begin position="8"/>
        <end position="294"/>
    </location>
</feature>
<dbReference type="AlphaFoldDB" id="F6DUH5"/>
<dbReference type="GO" id="GO:0006535">
    <property type="term" value="P:cysteine biosynthetic process from serine"/>
    <property type="evidence" value="ECO:0007669"/>
    <property type="project" value="UniProtKB-UniRule"/>
</dbReference>
<dbReference type="InterPro" id="IPR001216">
    <property type="entry name" value="P-phosphate_BS"/>
</dbReference>
<comment type="pathway">
    <text evidence="2">Amino-acid biosynthesis; L-cysteine biosynthesis; L-cysteine from L-serine: step 2/2.</text>
</comment>
<dbReference type="FunFam" id="3.40.50.1100:FF:000067">
    <property type="entry name" value="Cysteine synthase"/>
    <property type="match status" value="1"/>
</dbReference>
<keyword evidence="7 10" id="KW-0663">Pyridoxal phosphate</keyword>
<dbReference type="GO" id="GO:0004124">
    <property type="term" value="F:cysteine synthase activity"/>
    <property type="evidence" value="ECO:0007669"/>
    <property type="project" value="UniProtKB-UniRule"/>
</dbReference>
<reference evidence="14 15" key="2">
    <citation type="journal article" date="2012" name="Stand. Genomic Sci.">
        <title>Complete genome sequence of the sulfate-reducing firmicute Desulfotomaculum ruminis type strain (DL(T)).</title>
        <authorList>
            <person name="Spring S."/>
            <person name="Visser M."/>
            <person name="Lu M."/>
            <person name="Copeland A."/>
            <person name="Lapidus A."/>
            <person name="Lucas S."/>
            <person name="Cheng J.F."/>
            <person name="Han C."/>
            <person name="Tapia R."/>
            <person name="Goodwin L.A."/>
            <person name="Pitluck S."/>
            <person name="Ivanova N."/>
            <person name="Land M."/>
            <person name="Hauser L."/>
            <person name="Larimer F."/>
            <person name="Rohde M."/>
            <person name="Goker M."/>
            <person name="Detter J.C."/>
            <person name="Kyrpides N.C."/>
            <person name="Woyke T."/>
            <person name="Schaap P.J."/>
            <person name="Plugge C.M."/>
            <person name="Muyzer G."/>
            <person name="Kuever J."/>
            <person name="Pereira I.A."/>
            <person name="Parshina S.N."/>
            <person name="Bernier-Latmani R."/>
            <person name="Stams A.J."/>
            <person name="Klenk H.P."/>
        </authorList>
    </citation>
    <scope>NUCLEOTIDE SEQUENCE [LARGE SCALE GENOMIC DNA]</scope>
    <source>
        <strain evidence="15">ATCC 23193 / DSM 2154 / NCIB 8452 / DL</strain>
    </source>
</reference>
<feature type="binding site" evidence="10">
    <location>
        <position position="266"/>
    </location>
    <ligand>
        <name>pyridoxal 5'-phosphate</name>
        <dbReference type="ChEBI" id="CHEBI:597326"/>
    </ligand>
</feature>
<accession>F6DUH5</accession>
<comment type="similarity">
    <text evidence="3 12">Belongs to the cysteine synthase/cystathionine beta-synthase family.</text>
</comment>
<dbReference type="KEGG" id="dru:Desru_0759"/>
<dbReference type="PANTHER" id="PTHR10314">
    <property type="entry name" value="CYSTATHIONINE BETA-SYNTHASE"/>
    <property type="match status" value="1"/>
</dbReference>
<dbReference type="SUPFAM" id="SSF53686">
    <property type="entry name" value="Tryptophan synthase beta subunit-like PLP-dependent enzymes"/>
    <property type="match status" value="1"/>
</dbReference>
<evidence type="ECO:0000256" key="12">
    <source>
        <dbReference type="RuleBase" id="RU003985"/>
    </source>
</evidence>
<evidence type="ECO:0000256" key="2">
    <source>
        <dbReference type="ARBA" id="ARBA00004962"/>
    </source>
</evidence>
<dbReference type="EMBL" id="CP002780">
    <property type="protein sequence ID" value="AEG59042.1"/>
    <property type="molecule type" value="Genomic_DNA"/>
</dbReference>
<evidence type="ECO:0000259" key="13">
    <source>
        <dbReference type="Pfam" id="PF00291"/>
    </source>
</evidence>
<feature type="modified residue" description="N6-(pyridoxal phosphate)lysine" evidence="11">
    <location>
        <position position="44"/>
    </location>
</feature>
<dbReference type="eggNOG" id="COG0031">
    <property type="taxonomic scope" value="Bacteria"/>
</dbReference>
<keyword evidence="15" id="KW-1185">Reference proteome</keyword>
<evidence type="ECO:0000256" key="10">
    <source>
        <dbReference type="PIRSR" id="PIRSR605856-50"/>
    </source>
</evidence>
<dbReference type="NCBIfam" id="TIGR01136">
    <property type="entry name" value="cysKM"/>
    <property type="match status" value="1"/>
</dbReference>
<keyword evidence="6 12" id="KW-0808">Transferase</keyword>
<dbReference type="InterPro" id="IPR050214">
    <property type="entry name" value="Cys_Synth/Cystath_Beta-Synth"/>
</dbReference>
<comment type="cofactor">
    <cofactor evidence="1 10 12">
        <name>pyridoxal 5'-phosphate</name>
        <dbReference type="ChEBI" id="CHEBI:597326"/>
    </cofactor>
</comment>
<keyword evidence="8 12" id="KW-0198">Cysteine biosynthesis</keyword>
<proteinExistence type="inferred from homology"/>
<dbReference type="EC" id="2.5.1.47" evidence="4 12"/>
<dbReference type="PROSITE" id="PS00901">
    <property type="entry name" value="CYS_SYNTHASE"/>
    <property type="match status" value="1"/>
</dbReference>
<evidence type="ECO:0000313" key="14">
    <source>
        <dbReference type="EMBL" id="AEG59042.1"/>
    </source>
</evidence>